<evidence type="ECO:0000256" key="6">
    <source>
        <dbReference type="ARBA" id="ARBA00013376"/>
    </source>
</evidence>
<dbReference type="SUPFAM" id="SSF55347">
    <property type="entry name" value="Glyceraldehyde-3-phosphate dehydrogenase-like, C-terminal domain"/>
    <property type="match status" value="1"/>
</dbReference>
<evidence type="ECO:0000259" key="22">
    <source>
        <dbReference type="PROSITE" id="PS51671"/>
    </source>
</evidence>
<dbReference type="PROSITE" id="PS51671">
    <property type="entry name" value="ACT"/>
    <property type="match status" value="1"/>
</dbReference>
<dbReference type="CDD" id="cd04881">
    <property type="entry name" value="ACT_HSDH-Hom"/>
    <property type="match status" value="1"/>
</dbReference>
<dbReference type="AlphaFoldDB" id="A0A1G9XUI5"/>
<comment type="pathway">
    <text evidence="3 20">Amino-acid biosynthesis; L-methionine biosynthesis via de novo pathway; L-homoserine from L-aspartate: step 3/3.</text>
</comment>
<sequence>MSSTVSKPTAAEPIKVALLGCGTVGTEVVRLLHEQADDLAARVGAPVELTGIAVRRPNKHRDVPAELLTTDAAALVARADVDVVVEVIGGIEPVRTLLVDALSAGKSVVTANKALLAENGGELFTAADDSGADLYFEAAVAGAIPLLRPLRESLAGDRITRVMGIVNGTTNYILSAMEATGSGYAEALEEASRLGYAEADPTADVDGFDAAAKAAILASIAFHTRVTAADVHREGISAVTAADIAAARSLGRTVKLLAICERVTDAGGDEAVSVRVHPAMIPKSHPLAGVGGAFNAVFVEADAAGQLMFYGQGAGGAPTASAVLGDLVAVARNRVASGRGPRESAYAELPVRPMGQTETAYHISLDVADQPGVLTQVAAVFAEHGVSIAAVRQEGRDHEPSASLVVVTHAAPDAALRSTVDKVAGLPVVREVVSVMRVEGEEQ</sequence>
<dbReference type="InterPro" id="IPR019811">
    <property type="entry name" value="HDH_CS"/>
</dbReference>
<dbReference type="Proteomes" id="UP000183376">
    <property type="component" value="Chromosome I"/>
</dbReference>
<keyword evidence="10 19" id="KW-0521">NADP</keyword>
<dbReference type="PANTHER" id="PTHR43331:SF1">
    <property type="entry name" value="HOMOSERINE DEHYDROGENASE"/>
    <property type="match status" value="1"/>
</dbReference>
<feature type="binding site" evidence="19">
    <location>
        <position position="113"/>
    </location>
    <ligand>
        <name>NADPH</name>
        <dbReference type="ChEBI" id="CHEBI:57783"/>
    </ligand>
</feature>
<comment type="function">
    <text evidence="15">Catalyzes the conversion of L-aspartate-beta-semialdehyde (L-Asa) to L-homoserine (L-Hse), the third step in the biosynthesis of threonine and methionine from aspartate.</text>
</comment>
<dbReference type="FunFam" id="3.40.50.720:FF:000062">
    <property type="entry name" value="Homoserine dehydrogenase"/>
    <property type="match status" value="1"/>
</dbReference>
<evidence type="ECO:0000256" key="11">
    <source>
        <dbReference type="ARBA" id="ARBA00023002"/>
    </source>
</evidence>
<keyword evidence="13" id="KW-0915">Sodium</keyword>
<dbReference type="InterPro" id="IPR016204">
    <property type="entry name" value="HDH"/>
</dbReference>
<comment type="pathway">
    <text evidence="2 20">Amino-acid biosynthesis; L-threonine biosynthesis; L-threonine from L-aspartate: step 3/5.</text>
</comment>
<dbReference type="GO" id="GO:0009086">
    <property type="term" value="P:methionine biosynthetic process"/>
    <property type="evidence" value="ECO:0007669"/>
    <property type="project" value="UniProtKB-KW"/>
</dbReference>
<keyword evidence="12" id="KW-0520">NAD</keyword>
<dbReference type="SUPFAM" id="SSF51735">
    <property type="entry name" value="NAD(P)-binding Rossmann-fold domains"/>
    <property type="match status" value="1"/>
</dbReference>
<dbReference type="InterPro" id="IPR036291">
    <property type="entry name" value="NAD(P)-bd_dom_sf"/>
</dbReference>
<dbReference type="Pfam" id="PF00742">
    <property type="entry name" value="Homoserine_dh"/>
    <property type="match status" value="1"/>
</dbReference>
<dbReference type="Gene3D" id="3.40.50.720">
    <property type="entry name" value="NAD(P)-binding Rossmann-like Domain"/>
    <property type="match status" value="1"/>
</dbReference>
<gene>
    <name evidence="23" type="ORF">SAMN04489726_4416</name>
</gene>
<keyword evidence="24" id="KW-1185">Reference proteome</keyword>
<dbReference type="EMBL" id="LT629701">
    <property type="protein sequence ID" value="SDN00457.1"/>
    <property type="molecule type" value="Genomic_DNA"/>
</dbReference>
<evidence type="ECO:0000256" key="16">
    <source>
        <dbReference type="ARBA" id="ARBA00048841"/>
    </source>
</evidence>
<evidence type="ECO:0000256" key="15">
    <source>
        <dbReference type="ARBA" id="ARBA00044930"/>
    </source>
</evidence>
<evidence type="ECO:0000256" key="21">
    <source>
        <dbReference type="RuleBase" id="RU004171"/>
    </source>
</evidence>
<evidence type="ECO:0000256" key="19">
    <source>
        <dbReference type="PIRSR" id="PIRSR000098-2"/>
    </source>
</evidence>
<keyword evidence="9" id="KW-0479">Metal-binding</keyword>
<proteinExistence type="inferred from homology"/>
<dbReference type="Gene3D" id="3.30.360.10">
    <property type="entry name" value="Dihydrodipicolinate Reductase, domain 2"/>
    <property type="match status" value="1"/>
</dbReference>
<dbReference type="Pfam" id="PF01842">
    <property type="entry name" value="ACT"/>
    <property type="match status" value="1"/>
</dbReference>
<dbReference type="eggNOG" id="COG0460">
    <property type="taxonomic scope" value="Bacteria"/>
</dbReference>
<evidence type="ECO:0000313" key="23">
    <source>
        <dbReference type="EMBL" id="SDN00457.1"/>
    </source>
</evidence>
<keyword evidence="7 20" id="KW-0028">Amino-acid biosynthesis</keyword>
<evidence type="ECO:0000256" key="4">
    <source>
        <dbReference type="ARBA" id="ARBA00006753"/>
    </source>
</evidence>
<dbReference type="InterPro" id="IPR045865">
    <property type="entry name" value="ACT-like_dom_sf"/>
</dbReference>
<dbReference type="InterPro" id="IPR005106">
    <property type="entry name" value="Asp/hSer_DH_NAD-bd"/>
</dbReference>
<feature type="active site" description="Proton donor" evidence="18">
    <location>
        <position position="213"/>
    </location>
</feature>
<evidence type="ECO:0000256" key="20">
    <source>
        <dbReference type="RuleBase" id="RU000579"/>
    </source>
</evidence>
<evidence type="ECO:0000256" key="7">
    <source>
        <dbReference type="ARBA" id="ARBA00022605"/>
    </source>
</evidence>
<evidence type="ECO:0000256" key="14">
    <source>
        <dbReference type="ARBA" id="ARBA00023167"/>
    </source>
</evidence>
<evidence type="ECO:0000256" key="8">
    <source>
        <dbReference type="ARBA" id="ARBA00022697"/>
    </source>
</evidence>
<keyword evidence="8 20" id="KW-0791">Threonine biosynthesis</keyword>
<evidence type="ECO:0000256" key="18">
    <source>
        <dbReference type="PIRSR" id="PIRSR000098-1"/>
    </source>
</evidence>
<dbReference type="Gene3D" id="3.30.70.260">
    <property type="match status" value="1"/>
</dbReference>
<evidence type="ECO:0000256" key="10">
    <source>
        <dbReference type="ARBA" id="ARBA00022857"/>
    </source>
</evidence>
<dbReference type="Pfam" id="PF03447">
    <property type="entry name" value="NAD_binding_3"/>
    <property type="match status" value="1"/>
</dbReference>
<evidence type="ECO:0000313" key="24">
    <source>
        <dbReference type="Proteomes" id="UP000183376"/>
    </source>
</evidence>
<dbReference type="FunFam" id="3.30.360.10:FF:000005">
    <property type="entry name" value="Homoserine dehydrogenase"/>
    <property type="match status" value="1"/>
</dbReference>
<dbReference type="GO" id="GO:0046872">
    <property type="term" value="F:metal ion binding"/>
    <property type="evidence" value="ECO:0007669"/>
    <property type="project" value="UniProtKB-KW"/>
</dbReference>
<comment type="cofactor">
    <cofactor evidence="1">
        <name>a metal cation</name>
        <dbReference type="ChEBI" id="CHEBI:25213"/>
    </cofactor>
</comment>
<comment type="catalytic activity">
    <reaction evidence="16">
        <text>L-homoserine + NADP(+) = L-aspartate 4-semialdehyde + NADPH + H(+)</text>
        <dbReference type="Rhea" id="RHEA:15761"/>
        <dbReference type="ChEBI" id="CHEBI:15378"/>
        <dbReference type="ChEBI" id="CHEBI:57476"/>
        <dbReference type="ChEBI" id="CHEBI:57783"/>
        <dbReference type="ChEBI" id="CHEBI:58349"/>
        <dbReference type="ChEBI" id="CHEBI:537519"/>
        <dbReference type="EC" id="1.1.1.3"/>
    </reaction>
    <physiologicalReaction direction="right-to-left" evidence="16">
        <dbReference type="Rhea" id="RHEA:15763"/>
    </physiologicalReaction>
</comment>
<keyword evidence="14 20" id="KW-0486">Methionine biosynthesis</keyword>
<evidence type="ECO:0000256" key="9">
    <source>
        <dbReference type="ARBA" id="ARBA00022723"/>
    </source>
</evidence>
<keyword evidence="11 20" id="KW-0560">Oxidoreductase</keyword>
<dbReference type="PIRSF" id="PIRSF000098">
    <property type="entry name" value="Homoser_dehydrog"/>
    <property type="match status" value="1"/>
</dbReference>
<comment type="similarity">
    <text evidence="4 21">Belongs to the homoserine dehydrogenase family.</text>
</comment>
<dbReference type="EC" id="1.1.1.3" evidence="5 20"/>
<organism evidence="23 24">
    <name type="scientific">Allokutzneria albata</name>
    <name type="common">Kibdelosporangium albatum</name>
    <dbReference type="NCBI Taxonomy" id="211114"/>
    <lineage>
        <taxon>Bacteria</taxon>
        <taxon>Bacillati</taxon>
        <taxon>Actinomycetota</taxon>
        <taxon>Actinomycetes</taxon>
        <taxon>Pseudonocardiales</taxon>
        <taxon>Pseudonocardiaceae</taxon>
        <taxon>Allokutzneria</taxon>
    </lineage>
</organism>
<dbReference type="GO" id="GO:0004412">
    <property type="term" value="F:homoserine dehydrogenase activity"/>
    <property type="evidence" value="ECO:0007669"/>
    <property type="project" value="UniProtKB-EC"/>
</dbReference>
<evidence type="ECO:0000256" key="2">
    <source>
        <dbReference type="ARBA" id="ARBA00005056"/>
    </source>
</evidence>
<evidence type="ECO:0000256" key="5">
    <source>
        <dbReference type="ARBA" id="ARBA00013213"/>
    </source>
</evidence>
<name>A0A1G9XUI5_ALLAB</name>
<dbReference type="UniPathway" id="UPA00051">
    <property type="reaction ID" value="UER00465"/>
</dbReference>
<dbReference type="PANTHER" id="PTHR43331">
    <property type="entry name" value="HOMOSERINE DEHYDROGENASE"/>
    <property type="match status" value="1"/>
</dbReference>
<evidence type="ECO:0000256" key="13">
    <source>
        <dbReference type="ARBA" id="ARBA00023053"/>
    </source>
</evidence>
<feature type="binding site" evidence="19">
    <location>
        <position position="198"/>
    </location>
    <ligand>
        <name>L-homoserine</name>
        <dbReference type="ChEBI" id="CHEBI:57476"/>
    </ligand>
</feature>
<evidence type="ECO:0000256" key="17">
    <source>
        <dbReference type="ARBA" id="ARBA00049031"/>
    </source>
</evidence>
<dbReference type="InterPro" id="IPR001342">
    <property type="entry name" value="HDH_cat"/>
</dbReference>
<dbReference type="GO" id="GO:0050661">
    <property type="term" value="F:NADP binding"/>
    <property type="evidence" value="ECO:0007669"/>
    <property type="project" value="InterPro"/>
</dbReference>
<dbReference type="GO" id="GO:0009088">
    <property type="term" value="P:threonine biosynthetic process"/>
    <property type="evidence" value="ECO:0007669"/>
    <property type="project" value="UniProtKB-UniPathway"/>
</dbReference>
<feature type="domain" description="ACT" evidence="22">
    <location>
        <begin position="362"/>
        <end position="437"/>
    </location>
</feature>
<dbReference type="SUPFAM" id="SSF55021">
    <property type="entry name" value="ACT-like"/>
    <property type="match status" value="1"/>
</dbReference>
<feature type="binding site" evidence="19">
    <location>
        <begin position="19"/>
        <end position="26"/>
    </location>
    <ligand>
        <name>NADP(+)</name>
        <dbReference type="ChEBI" id="CHEBI:58349"/>
    </ligand>
</feature>
<accession>A0A1G9XUI5</accession>
<dbReference type="STRING" id="211114.SAMN04489726_4416"/>
<dbReference type="InterPro" id="IPR002912">
    <property type="entry name" value="ACT_dom"/>
</dbReference>
<dbReference type="UniPathway" id="UPA00050">
    <property type="reaction ID" value="UER00063"/>
</dbReference>
<protein>
    <recommendedName>
        <fullName evidence="6 20">Homoserine dehydrogenase</fullName>
        <ecNumber evidence="5 20">1.1.1.3</ecNumber>
    </recommendedName>
</protein>
<comment type="catalytic activity">
    <reaction evidence="17">
        <text>L-homoserine + NAD(+) = L-aspartate 4-semialdehyde + NADH + H(+)</text>
        <dbReference type="Rhea" id="RHEA:15757"/>
        <dbReference type="ChEBI" id="CHEBI:15378"/>
        <dbReference type="ChEBI" id="CHEBI:57476"/>
        <dbReference type="ChEBI" id="CHEBI:57540"/>
        <dbReference type="ChEBI" id="CHEBI:57945"/>
        <dbReference type="ChEBI" id="CHEBI:537519"/>
        <dbReference type="EC" id="1.1.1.3"/>
    </reaction>
    <physiologicalReaction direction="right-to-left" evidence="17">
        <dbReference type="Rhea" id="RHEA:15759"/>
    </physiologicalReaction>
</comment>
<dbReference type="PROSITE" id="PS01042">
    <property type="entry name" value="HOMOSER_DHGENASE"/>
    <property type="match status" value="1"/>
</dbReference>
<evidence type="ECO:0000256" key="1">
    <source>
        <dbReference type="ARBA" id="ARBA00001920"/>
    </source>
</evidence>
<reference evidence="23 24" key="1">
    <citation type="submission" date="2016-10" db="EMBL/GenBank/DDBJ databases">
        <authorList>
            <person name="de Groot N.N."/>
        </authorList>
    </citation>
    <scope>NUCLEOTIDE SEQUENCE [LARGE SCALE GENOMIC DNA]</scope>
    <source>
        <strain evidence="23 24">DSM 44149</strain>
    </source>
</reference>
<dbReference type="NCBIfam" id="NF004976">
    <property type="entry name" value="PRK06349.1"/>
    <property type="match status" value="1"/>
</dbReference>
<evidence type="ECO:0000256" key="3">
    <source>
        <dbReference type="ARBA" id="ARBA00005062"/>
    </source>
</evidence>
<evidence type="ECO:0000256" key="12">
    <source>
        <dbReference type="ARBA" id="ARBA00023027"/>
    </source>
</evidence>